<dbReference type="Pfam" id="PF00126">
    <property type="entry name" value="HTH_1"/>
    <property type="match status" value="1"/>
</dbReference>
<feature type="domain" description="HTH lysR-type" evidence="6">
    <location>
        <begin position="1"/>
        <end position="59"/>
    </location>
</feature>
<evidence type="ECO:0000259" key="6">
    <source>
        <dbReference type="PROSITE" id="PS50931"/>
    </source>
</evidence>
<accession>A0A1G7IKS8</accession>
<dbReference type="GO" id="GO:0006351">
    <property type="term" value="P:DNA-templated transcription"/>
    <property type="evidence" value="ECO:0007669"/>
    <property type="project" value="TreeGrafter"/>
</dbReference>
<reference evidence="7 8" key="1">
    <citation type="submission" date="2016-10" db="EMBL/GenBank/DDBJ databases">
        <authorList>
            <person name="de Groot N.N."/>
        </authorList>
    </citation>
    <scope>NUCLEOTIDE SEQUENCE [LARGE SCALE GENOMIC DNA]</scope>
    <source>
        <strain evidence="7 8">R5</strain>
    </source>
</reference>
<keyword evidence="3" id="KW-0805">Transcription regulation</keyword>
<evidence type="ECO:0000313" key="7">
    <source>
        <dbReference type="EMBL" id="SDF13136.1"/>
    </source>
</evidence>
<dbReference type="InterPro" id="IPR058163">
    <property type="entry name" value="LysR-type_TF_proteobact-type"/>
</dbReference>
<evidence type="ECO:0000256" key="3">
    <source>
        <dbReference type="ARBA" id="ARBA00023015"/>
    </source>
</evidence>
<comment type="similarity">
    <text evidence="2">Belongs to the LysR transcriptional regulatory family.</text>
</comment>
<keyword evidence="5" id="KW-0804">Transcription</keyword>
<comment type="function">
    <text evidence="1">NodD regulates the expression of the nodABCFE genes which encode other nodulation proteins. NodD is also a negative regulator of its own expression. Binds flavonoids as inducers.</text>
</comment>
<dbReference type="InterPro" id="IPR036390">
    <property type="entry name" value="WH_DNA-bd_sf"/>
</dbReference>
<sequence length="299" mass="32937">MDRLEAMSVIIAVTETGSISAASRRLKTPVATVSRKVAELEARLNAQLFRRTSRRMTLTDAGRSYIDVCKRIIEQVDDAEREVSGEYRIPKGGLAVTAPWGLGHTHLVPLAIEFLQAYPEISLRLMLTDRIVNTTEEDIDIAIRVGALPDSGMIATRIGSIRIVICGSPSYLEARGRPRQLADLADHDCVTIDDRVAPSVWRFLRGSRAKIAPIKSRLCVNTSEAAVLAAIAGAGLTRVMSYKMDAAKQAGTLAIVLDDFEPEPLPVHIVYSPRKPVPMKLRAFLNWMTPRLKTRLALD</sequence>
<dbReference type="SUPFAM" id="SSF46785">
    <property type="entry name" value="Winged helix' DNA-binding domain"/>
    <property type="match status" value="1"/>
</dbReference>
<evidence type="ECO:0000256" key="5">
    <source>
        <dbReference type="ARBA" id="ARBA00023163"/>
    </source>
</evidence>
<dbReference type="FunFam" id="1.10.10.10:FF:000001">
    <property type="entry name" value="LysR family transcriptional regulator"/>
    <property type="match status" value="1"/>
</dbReference>
<evidence type="ECO:0000256" key="4">
    <source>
        <dbReference type="ARBA" id="ARBA00023125"/>
    </source>
</evidence>
<dbReference type="Pfam" id="PF03466">
    <property type="entry name" value="LysR_substrate"/>
    <property type="match status" value="1"/>
</dbReference>
<evidence type="ECO:0000256" key="1">
    <source>
        <dbReference type="ARBA" id="ARBA00003502"/>
    </source>
</evidence>
<dbReference type="PANTHER" id="PTHR30537:SF5">
    <property type="entry name" value="HTH-TYPE TRANSCRIPTIONAL ACTIVATOR TTDR-RELATED"/>
    <property type="match status" value="1"/>
</dbReference>
<proteinExistence type="inferred from homology"/>
<dbReference type="SUPFAM" id="SSF53850">
    <property type="entry name" value="Periplasmic binding protein-like II"/>
    <property type="match status" value="1"/>
</dbReference>
<dbReference type="GO" id="GO:0003700">
    <property type="term" value="F:DNA-binding transcription factor activity"/>
    <property type="evidence" value="ECO:0007669"/>
    <property type="project" value="InterPro"/>
</dbReference>
<dbReference type="InterPro" id="IPR000847">
    <property type="entry name" value="LysR_HTH_N"/>
</dbReference>
<gene>
    <name evidence="7" type="ORF">SAMN05216337_104566</name>
</gene>
<evidence type="ECO:0000313" key="8">
    <source>
        <dbReference type="Proteomes" id="UP000199245"/>
    </source>
</evidence>
<dbReference type="EMBL" id="FMZW01000045">
    <property type="protein sequence ID" value="SDF13136.1"/>
    <property type="molecule type" value="Genomic_DNA"/>
</dbReference>
<dbReference type="Gene3D" id="3.40.190.290">
    <property type="match status" value="1"/>
</dbReference>
<evidence type="ECO:0000256" key="2">
    <source>
        <dbReference type="ARBA" id="ARBA00009437"/>
    </source>
</evidence>
<dbReference type="Proteomes" id="UP000199245">
    <property type="component" value="Unassembled WGS sequence"/>
</dbReference>
<protein>
    <submittedName>
        <fullName evidence="7">Transcriptional regulator, LysR family</fullName>
    </submittedName>
</protein>
<keyword evidence="4" id="KW-0238">DNA-binding</keyword>
<dbReference type="AlphaFoldDB" id="A0A1G7IKS8"/>
<dbReference type="PANTHER" id="PTHR30537">
    <property type="entry name" value="HTH-TYPE TRANSCRIPTIONAL REGULATOR"/>
    <property type="match status" value="1"/>
</dbReference>
<organism evidence="7 8">
    <name type="scientific">Bradyrhizobium brasilense</name>
    <dbReference type="NCBI Taxonomy" id="1419277"/>
    <lineage>
        <taxon>Bacteria</taxon>
        <taxon>Pseudomonadati</taxon>
        <taxon>Pseudomonadota</taxon>
        <taxon>Alphaproteobacteria</taxon>
        <taxon>Hyphomicrobiales</taxon>
        <taxon>Nitrobacteraceae</taxon>
        <taxon>Bradyrhizobium</taxon>
    </lineage>
</organism>
<dbReference type="PROSITE" id="PS50931">
    <property type="entry name" value="HTH_LYSR"/>
    <property type="match status" value="1"/>
</dbReference>
<dbReference type="InterPro" id="IPR036388">
    <property type="entry name" value="WH-like_DNA-bd_sf"/>
</dbReference>
<name>A0A1G7IKS8_9BRAD</name>
<dbReference type="CDD" id="cd08471">
    <property type="entry name" value="PBP2_CrgA_like_2"/>
    <property type="match status" value="1"/>
</dbReference>
<dbReference type="GO" id="GO:0043565">
    <property type="term" value="F:sequence-specific DNA binding"/>
    <property type="evidence" value="ECO:0007669"/>
    <property type="project" value="TreeGrafter"/>
</dbReference>
<dbReference type="InterPro" id="IPR005119">
    <property type="entry name" value="LysR_subst-bd"/>
</dbReference>
<dbReference type="Gene3D" id="1.10.10.10">
    <property type="entry name" value="Winged helix-like DNA-binding domain superfamily/Winged helix DNA-binding domain"/>
    <property type="match status" value="1"/>
</dbReference>
<dbReference type="RefSeq" id="WP_092088777.1">
    <property type="nucleotide sequence ID" value="NZ_FMZW01000045.1"/>
</dbReference>